<organism evidence="1 2">
    <name type="scientific">Candidatus Magasanikbacteria bacterium RIFCSPHIGHO2_01_FULL_33_34</name>
    <dbReference type="NCBI Taxonomy" id="1798671"/>
    <lineage>
        <taxon>Bacteria</taxon>
        <taxon>Candidatus Magasanikiibacteriota</taxon>
    </lineage>
</organism>
<sequence>MLIKKSEARKKQASPDCAVWEYEYPSKNFSFATSFINGRYPQEQKASNTKCEEVYYVISGSGKVHSDKGDFVINPGDLYFFEKGEIYWVEGKQLLLSIVNAPAWTPEQHKIID</sequence>
<dbReference type="InterPro" id="IPR014710">
    <property type="entry name" value="RmlC-like_jellyroll"/>
</dbReference>
<evidence type="ECO:0008006" key="3">
    <source>
        <dbReference type="Google" id="ProtNLM"/>
    </source>
</evidence>
<protein>
    <recommendedName>
        <fullName evidence="3">Cupin 2 conserved barrel domain-containing protein</fullName>
    </recommendedName>
</protein>
<gene>
    <name evidence="1" type="ORF">A2725_01975</name>
</gene>
<dbReference type="InterPro" id="IPR011051">
    <property type="entry name" value="RmlC_Cupin_sf"/>
</dbReference>
<reference evidence="1 2" key="1">
    <citation type="journal article" date="2016" name="Nat. Commun.">
        <title>Thousands of microbial genomes shed light on interconnected biogeochemical processes in an aquifer system.</title>
        <authorList>
            <person name="Anantharaman K."/>
            <person name="Brown C.T."/>
            <person name="Hug L.A."/>
            <person name="Sharon I."/>
            <person name="Castelle C.J."/>
            <person name="Probst A.J."/>
            <person name="Thomas B.C."/>
            <person name="Singh A."/>
            <person name="Wilkins M.J."/>
            <person name="Karaoz U."/>
            <person name="Brodie E.L."/>
            <person name="Williams K.H."/>
            <person name="Hubbard S.S."/>
            <person name="Banfield J.F."/>
        </authorList>
    </citation>
    <scope>NUCLEOTIDE SEQUENCE [LARGE SCALE GENOMIC DNA]</scope>
</reference>
<dbReference type="AlphaFoldDB" id="A0A1F6LK55"/>
<comment type="caution">
    <text evidence="1">The sequence shown here is derived from an EMBL/GenBank/DDBJ whole genome shotgun (WGS) entry which is preliminary data.</text>
</comment>
<name>A0A1F6LK55_9BACT</name>
<proteinExistence type="predicted"/>
<dbReference type="Proteomes" id="UP000177067">
    <property type="component" value="Unassembled WGS sequence"/>
</dbReference>
<evidence type="ECO:0000313" key="1">
    <source>
        <dbReference type="EMBL" id="OGH59768.1"/>
    </source>
</evidence>
<evidence type="ECO:0000313" key="2">
    <source>
        <dbReference type="Proteomes" id="UP000177067"/>
    </source>
</evidence>
<dbReference type="EMBL" id="MFPS01000006">
    <property type="protein sequence ID" value="OGH59768.1"/>
    <property type="molecule type" value="Genomic_DNA"/>
</dbReference>
<dbReference type="SUPFAM" id="SSF51182">
    <property type="entry name" value="RmlC-like cupins"/>
    <property type="match status" value="1"/>
</dbReference>
<dbReference type="Gene3D" id="2.60.120.10">
    <property type="entry name" value="Jelly Rolls"/>
    <property type="match status" value="1"/>
</dbReference>
<accession>A0A1F6LK55</accession>